<dbReference type="Proteomes" id="UP001144280">
    <property type="component" value="Unassembled WGS sequence"/>
</dbReference>
<evidence type="ECO:0000313" key="2">
    <source>
        <dbReference type="Proteomes" id="UP001144280"/>
    </source>
</evidence>
<keyword evidence="2" id="KW-1185">Reference proteome</keyword>
<dbReference type="SUPFAM" id="SSF63829">
    <property type="entry name" value="Calcium-dependent phosphotriesterase"/>
    <property type="match status" value="1"/>
</dbReference>
<evidence type="ECO:0008006" key="3">
    <source>
        <dbReference type="Google" id="ProtNLM"/>
    </source>
</evidence>
<name>A0ABQ5R0E6_9ACTN</name>
<organism evidence="1 2">
    <name type="scientific">Phytohabitans aurantiacus</name>
    <dbReference type="NCBI Taxonomy" id="3016789"/>
    <lineage>
        <taxon>Bacteria</taxon>
        <taxon>Bacillati</taxon>
        <taxon>Actinomycetota</taxon>
        <taxon>Actinomycetes</taxon>
        <taxon>Micromonosporales</taxon>
        <taxon>Micromonosporaceae</taxon>
    </lineage>
</organism>
<proteinExistence type="predicted"/>
<comment type="caution">
    <text evidence="1">The sequence shown here is derived from an EMBL/GenBank/DDBJ whole genome shotgun (WGS) entry which is preliminary data.</text>
</comment>
<gene>
    <name evidence="1" type="ORF">Pa4123_43350</name>
</gene>
<sequence>MQTWHWESLSNRGIVMRVDTNRDIAVTRRTLTTSMLAAVAAAATVSVPTRASADRKRFPDLINLPNAFQPEGIAIGQRPYAYFGSLATGSIYRASLVTGQGRIISTGPGTPSVGLKLDRAGRLFVAGGAAGNARVVDAHTGEVLAAYQFASAPTFINDVVVTPRGAFFTDSQNPFLYRVRLDRPSGFTPVPFSGDLVYQAGFNVNGIARTPDGTALLVVQSNTGGLFRVDPATGATTRVDLGGEVLTNGDGLLVLGRTLYVVQNRLNRVAVFRLDRAGTRGALVTHLSDPRFDVPTTVAAYGDRLYLPNARFGVVVTPDTPYTAVAIKRSA</sequence>
<evidence type="ECO:0000313" key="1">
    <source>
        <dbReference type="EMBL" id="GLH99060.1"/>
    </source>
</evidence>
<reference evidence="1" key="1">
    <citation type="submission" date="2022-12" db="EMBL/GenBank/DDBJ databases">
        <title>New Phytohabitans aurantiacus sp. RD004123 nov., an actinomycete isolated from soil.</title>
        <authorList>
            <person name="Triningsih D.W."/>
            <person name="Harunari E."/>
            <person name="Igarashi Y."/>
        </authorList>
    </citation>
    <scope>NUCLEOTIDE SEQUENCE</scope>
    <source>
        <strain evidence="1">RD004123</strain>
    </source>
</reference>
<dbReference type="InterPro" id="IPR011042">
    <property type="entry name" value="6-blade_b-propeller_TolB-like"/>
</dbReference>
<dbReference type="EMBL" id="BSDI01000020">
    <property type="protein sequence ID" value="GLH99060.1"/>
    <property type="molecule type" value="Genomic_DNA"/>
</dbReference>
<protein>
    <recommendedName>
        <fullName evidence="3">Superoxide dismutase</fullName>
    </recommendedName>
</protein>
<dbReference type="Gene3D" id="2.120.10.30">
    <property type="entry name" value="TolB, C-terminal domain"/>
    <property type="match status" value="1"/>
</dbReference>
<accession>A0ABQ5R0E6</accession>